<gene>
    <name evidence="8" type="ORF">D9613_005191</name>
</gene>
<protein>
    <recommendedName>
        <fullName evidence="2">Ubiquitin-like-conjugating enzyme ATG10</fullName>
    </recommendedName>
    <alternativeName>
        <fullName evidence="7">Autophagy-related protein 10</fullName>
    </alternativeName>
</protein>
<evidence type="ECO:0000256" key="5">
    <source>
        <dbReference type="ARBA" id="ARBA00022927"/>
    </source>
</evidence>
<dbReference type="Proteomes" id="UP000521872">
    <property type="component" value="Unassembled WGS sequence"/>
</dbReference>
<keyword evidence="9" id="KW-1185">Reference proteome</keyword>
<dbReference type="PANTHER" id="PTHR14957:SF1">
    <property type="entry name" value="UBIQUITIN-LIKE-CONJUGATING ENZYME ATG10"/>
    <property type="match status" value="1"/>
</dbReference>
<dbReference type="AlphaFoldDB" id="A0A8H4VT71"/>
<evidence type="ECO:0000256" key="1">
    <source>
        <dbReference type="ARBA" id="ARBA00005696"/>
    </source>
</evidence>
<sequence>MLSRAQFEPACKAFARRHPEWLWVEGHHPGYGYLTRTTTHFANTSTEVLSDELEWEEDDAATGETSSPVVMVHEYIVYSVAFNVPAFYFTVHDTNGSVLSLAEIMRTSFFKYLPEGAEATSFALTAPSNSFPLLSQGEHPTLGTACWYLHPCESSRAVEEFMEEEREKLEGEERMGRWMEVWLMLVGSVVRL</sequence>
<comment type="similarity">
    <text evidence="1">Belongs to the ATG10 family.</text>
</comment>
<dbReference type="GO" id="GO:0005829">
    <property type="term" value="C:cytosol"/>
    <property type="evidence" value="ECO:0007669"/>
    <property type="project" value="TreeGrafter"/>
</dbReference>
<dbReference type="PANTHER" id="PTHR14957">
    <property type="entry name" value="UBIQUITIN-LIKE-CONJUGATING ENZYME ATG10"/>
    <property type="match status" value="1"/>
</dbReference>
<dbReference type="GO" id="GO:0000045">
    <property type="term" value="P:autophagosome assembly"/>
    <property type="evidence" value="ECO:0007669"/>
    <property type="project" value="TreeGrafter"/>
</dbReference>
<evidence type="ECO:0000313" key="9">
    <source>
        <dbReference type="Proteomes" id="UP000521872"/>
    </source>
</evidence>
<keyword evidence="5" id="KW-0653">Protein transport</keyword>
<keyword evidence="5" id="KW-0813">Transport</keyword>
<dbReference type="Pfam" id="PF03987">
    <property type="entry name" value="Autophagy_act_C"/>
    <property type="match status" value="1"/>
</dbReference>
<evidence type="ECO:0000256" key="6">
    <source>
        <dbReference type="ARBA" id="ARBA00023006"/>
    </source>
</evidence>
<evidence type="ECO:0000313" key="8">
    <source>
        <dbReference type="EMBL" id="KAF4619440.1"/>
    </source>
</evidence>
<keyword evidence="6" id="KW-0072">Autophagy</keyword>
<evidence type="ECO:0000256" key="3">
    <source>
        <dbReference type="ARBA" id="ARBA00022679"/>
    </source>
</evidence>
<dbReference type="EMBL" id="JAACJL010000016">
    <property type="protein sequence ID" value="KAF4619440.1"/>
    <property type="molecule type" value="Genomic_DNA"/>
</dbReference>
<name>A0A8H4VT71_9AGAR</name>
<evidence type="ECO:0000256" key="4">
    <source>
        <dbReference type="ARBA" id="ARBA00022786"/>
    </source>
</evidence>
<keyword evidence="4" id="KW-0833">Ubl conjugation pathway</keyword>
<dbReference type="InterPro" id="IPR007135">
    <property type="entry name" value="Atg3/Atg10"/>
</dbReference>
<reference evidence="8 9" key="1">
    <citation type="submission" date="2019-12" db="EMBL/GenBank/DDBJ databases">
        <authorList>
            <person name="Floudas D."/>
            <person name="Bentzer J."/>
            <person name="Ahren D."/>
            <person name="Johansson T."/>
            <person name="Persson P."/>
            <person name="Tunlid A."/>
        </authorList>
    </citation>
    <scope>NUCLEOTIDE SEQUENCE [LARGE SCALE GENOMIC DNA]</scope>
    <source>
        <strain evidence="8 9">CBS 102.39</strain>
    </source>
</reference>
<organism evidence="8 9">
    <name type="scientific">Agrocybe pediades</name>
    <dbReference type="NCBI Taxonomy" id="84607"/>
    <lineage>
        <taxon>Eukaryota</taxon>
        <taxon>Fungi</taxon>
        <taxon>Dikarya</taxon>
        <taxon>Basidiomycota</taxon>
        <taxon>Agaricomycotina</taxon>
        <taxon>Agaricomycetes</taxon>
        <taxon>Agaricomycetidae</taxon>
        <taxon>Agaricales</taxon>
        <taxon>Agaricineae</taxon>
        <taxon>Strophariaceae</taxon>
        <taxon>Agrocybe</taxon>
    </lineage>
</organism>
<comment type="caution">
    <text evidence="8">The sequence shown here is derived from an EMBL/GenBank/DDBJ whole genome shotgun (WGS) entry which is preliminary data.</text>
</comment>
<accession>A0A8H4VT71</accession>
<keyword evidence="3" id="KW-0808">Transferase</keyword>
<dbReference type="GO" id="GO:0061651">
    <property type="term" value="F:Atg12 conjugating enzyme activity"/>
    <property type="evidence" value="ECO:0007669"/>
    <property type="project" value="TreeGrafter"/>
</dbReference>
<dbReference type="GO" id="GO:0032446">
    <property type="term" value="P:protein modification by small protein conjugation"/>
    <property type="evidence" value="ECO:0007669"/>
    <property type="project" value="TreeGrafter"/>
</dbReference>
<dbReference type="GO" id="GO:0015031">
    <property type="term" value="P:protein transport"/>
    <property type="evidence" value="ECO:0007669"/>
    <property type="project" value="UniProtKB-KW"/>
</dbReference>
<evidence type="ECO:0000256" key="2">
    <source>
        <dbReference type="ARBA" id="ARBA00021099"/>
    </source>
</evidence>
<evidence type="ECO:0000256" key="7">
    <source>
        <dbReference type="ARBA" id="ARBA00029833"/>
    </source>
</evidence>
<proteinExistence type="inferred from homology"/>
<dbReference type="Gene3D" id="3.30.1460.50">
    <property type="match status" value="1"/>
</dbReference>
<dbReference type="GO" id="GO:0000422">
    <property type="term" value="P:autophagy of mitochondrion"/>
    <property type="evidence" value="ECO:0007669"/>
    <property type="project" value="TreeGrafter"/>
</dbReference>